<evidence type="ECO:0000313" key="3">
    <source>
        <dbReference type="EMBL" id="CAK9324982.1"/>
    </source>
</evidence>
<keyword evidence="4" id="KW-1185">Reference proteome</keyword>
<reference evidence="3 4" key="1">
    <citation type="submission" date="2024-03" db="EMBL/GenBank/DDBJ databases">
        <authorList>
            <person name="Gkanogiannis A."/>
            <person name="Becerra Lopez-Lavalle L."/>
        </authorList>
    </citation>
    <scope>NUCLEOTIDE SEQUENCE [LARGE SCALE GENOMIC DNA]</scope>
</reference>
<dbReference type="SUPFAM" id="SSF51621">
    <property type="entry name" value="Phosphoenolpyruvate/pyruvate domain"/>
    <property type="match status" value="1"/>
</dbReference>
<evidence type="ECO:0000313" key="4">
    <source>
        <dbReference type="Proteomes" id="UP001642487"/>
    </source>
</evidence>
<proteinExistence type="predicted"/>
<feature type="region of interest" description="Disordered" evidence="2">
    <location>
        <begin position="377"/>
        <end position="396"/>
    </location>
</feature>
<gene>
    <name evidence="3" type="ORF">CITCOLO1_LOCUS17232</name>
</gene>
<dbReference type="Pfam" id="PF13714">
    <property type="entry name" value="PEP_mutase"/>
    <property type="match status" value="1"/>
</dbReference>
<dbReference type="PANTHER" id="PTHR42905">
    <property type="entry name" value="PHOSPHOENOLPYRUVATE CARBOXYLASE"/>
    <property type="match status" value="1"/>
</dbReference>
<dbReference type="InterPro" id="IPR039556">
    <property type="entry name" value="ICL/PEPM"/>
</dbReference>
<dbReference type="PANTHER" id="PTHR42905:SF2">
    <property type="entry name" value="PHOSPHOENOLPYRUVATE CARBOXYLASE FAMILY PROTEIN"/>
    <property type="match status" value="1"/>
</dbReference>
<dbReference type="Proteomes" id="UP001642487">
    <property type="component" value="Chromosome 6"/>
</dbReference>
<organism evidence="3 4">
    <name type="scientific">Citrullus colocynthis</name>
    <name type="common">colocynth</name>
    <dbReference type="NCBI Taxonomy" id="252529"/>
    <lineage>
        <taxon>Eukaryota</taxon>
        <taxon>Viridiplantae</taxon>
        <taxon>Streptophyta</taxon>
        <taxon>Embryophyta</taxon>
        <taxon>Tracheophyta</taxon>
        <taxon>Spermatophyta</taxon>
        <taxon>Magnoliopsida</taxon>
        <taxon>eudicotyledons</taxon>
        <taxon>Gunneridae</taxon>
        <taxon>Pentapetalae</taxon>
        <taxon>rosids</taxon>
        <taxon>fabids</taxon>
        <taxon>Cucurbitales</taxon>
        <taxon>Cucurbitaceae</taxon>
        <taxon>Benincaseae</taxon>
        <taxon>Citrullus</taxon>
    </lineage>
</organism>
<evidence type="ECO:0008006" key="5">
    <source>
        <dbReference type="Google" id="ProtNLM"/>
    </source>
</evidence>
<accession>A0ABP0Z2W3</accession>
<evidence type="ECO:0000256" key="2">
    <source>
        <dbReference type="SAM" id="MobiDB-lite"/>
    </source>
</evidence>
<protein>
    <recommendedName>
        <fullName evidence="5">Isocitrate lyase</fullName>
    </recommendedName>
</protein>
<dbReference type="Gene3D" id="3.20.20.60">
    <property type="entry name" value="Phosphoenolpyruvate-binding domains"/>
    <property type="match status" value="1"/>
</dbReference>
<evidence type="ECO:0000256" key="1">
    <source>
        <dbReference type="ARBA" id="ARBA00023531"/>
    </source>
</evidence>
<sequence length="497" mass="53902">MKLPVASKDGSLSLSLSHSASLRLQLPSRPPHSLYQPLSWRPSIKRTISLSSSRHQKLASRIMAMSARNNDGSVVESPAKALRRILEMPGVHQGPACFDALSAKLVERAGFLYCFTSGFSISAARLALPDTGYISYGEMLDQGQLITQSVSIPVIGDGDNGYGNAMNVKRTVKGYIRAGFAGIILEDQVSPKACGHTQGRKVVSREEAVLRIKAAVDARKESGSDIVIVARTDSRQAVSLSESLRRVRVFADAGADVLFIDALASKDEMEAFCKISPKIPKMANMLEGGGKTPILNPLELEEIGFKLVAYPLSLVGVSIRAMQDALLAIKGGRLPSPGTLPTFGEMKEILGFNSYYEEERKYASAVSQPSIKVGSSINSLQRRVEDDSEKKDQNRQGPVVEVITPEIYRSYDGDGSKDPFSGIWSRRLRVKITGRDGFERLDVRIPAGFLEGLTNIVPALGGINIKELMDDAAGEVGGKLLLDFVDGMGDRIEVFLE</sequence>
<comment type="catalytic activity">
    <reaction evidence="1">
        <text>D-threo-isocitrate = glyoxylate + succinate</text>
        <dbReference type="Rhea" id="RHEA:13245"/>
        <dbReference type="ChEBI" id="CHEBI:15562"/>
        <dbReference type="ChEBI" id="CHEBI:30031"/>
        <dbReference type="ChEBI" id="CHEBI:36655"/>
        <dbReference type="EC" id="4.1.3.1"/>
    </reaction>
</comment>
<dbReference type="EMBL" id="OZ021740">
    <property type="protein sequence ID" value="CAK9324982.1"/>
    <property type="molecule type" value="Genomic_DNA"/>
</dbReference>
<dbReference type="InterPro" id="IPR015813">
    <property type="entry name" value="Pyrv/PenolPyrv_kinase-like_dom"/>
</dbReference>
<dbReference type="CDD" id="cd00377">
    <property type="entry name" value="ICL_PEPM"/>
    <property type="match status" value="1"/>
</dbReference>
<dbReference type="InterPro" id="IPR040442">
    <property type="entry name" value="Pyrv_kinase-like_dom_sf"/>
</dbReference>
<name>A0ABP0Z2W3_9ROSI</name>
<feature type="compositionally biased region" description="Basic and acidic residues" evidence="2">
    <location>
        <begin position="382"/>
        <end position="394"/>
    </location>
</feature>